<dbReference type="Proteomes" id="UP000317093">
    <property type="component" value="Chromosome"/>
</dbReference>
<keyword evidence="2" id="KW-1185">Reference proteome</keyword>
<reference evidence="1 2" key="1">
    <citation type="submission" date="2019-02" db="EMBL/GenBank/DDBJ databases">
        <title>Deep-cultivation of Planctomycetes and their phenomic and genomic characterization uncovers novel biology.</title>
        <authorList>
            <person name="Wiegand S."/>
            <person name="Jogler M."/>
            <person name="Boedeker C."/>
            <person name="Pinto D."/>
            <person name="Vollmers J."/>
            <person name="Rivas-Marin E."/>
            <person name="Kohn T."/>
            <person name="Peeters S.H."/>
            <person name="Heuer A."/>
            <person name="Rast P."/>
            <person name="Oberbeckmann S."/>
            <person name="Bunk B."/>
            <person name="Jeske O."/>
            <person name="Meyerdierks A."/>
            <person name="Storesund J.E."/>
            <person name="Kallscheuer N."/>
            <person name="Luecker S."/>
            <person name="Lage O.M."/>
            <person name="Pohl T."/>
            <person name="Merkel B.J."/>
            <person name="Hornburger P."/>
            <person name="Mueller R.-W."/>
            <person name="Bruemmer F."/>
            <person name="Labrenz M."/>
            <person name="Spormann A.M."/>
            <person name="Op den Camp H."/>
            <person name="Overmann J."/>
            <person name="Amann R."/>
            <person name="Jetten M.S.M."/>
            <person name="Mascher T."/>
            <person name="Medema M.H."/>
            <person name="Devos D.P."/>
            <person name="Kaster A.-K."/>
            <person name="Ovreas L."/>
            <person name="Rohde M."/>
            <person name="Galperin M.Y."/>
            <person name="Jogler C."/>
        </authorList>
    </citation>
    <scope>NUCLEOTIDE SEQUENCE [LARGE SCALE GENOMIC DNA]</scope>
    <source>
        <strain evidence="1 2">Pan216</strain>
    </source>
</reference>
<dbReference type="InterPro" id="IPR010148">
    <property type="entry name" value="CRISPR-assoc_prot_CT1975"/>
</dbReference>
<protein>
    <submittedName>
        <fullName evidence="1">CRISPR system Cascade subunit CasC</fullName>
    </submittedName>
</protein>
<dbReference type="EMBL" id="CP036279">
    <property type="protein sequence ID" value="QDU60457.1"/>
    <property type="molecule type" value="Genomic_DNA"/>
</dbReference>
<name>A0A518B0E7_9BACT</name>
<dbReference type="AlphaFoldDB" id="A0A518B0E7"/>
<sequence length="380" mass="41757">MFIELHLIQNFAPSCLNRDDTNTPKDCRFGGYRRARISSQCLKRAIRSTFETEDLLAESERATRSLVVAKKLADMISERVDADDATIDRVISLAFETQKLKVDESGATQYLLFLGNEEITELAAVLSSNFDKLAAHKGKKPLPKEAAKEIKEAIGNVLDGGKAADLALFGRMLANLPSKNIDAASQVAHAISTNKVDMEMDFFTAVDDLKTRNDDAGAGMMGTVEFNSSCFYRYANINTEQLMSNLQQDEQLARKAIGAFLKASIEAIPTGKQNSMAAHQRPSFIFAVVRNRGLLSLANAFENPIRPFGNDSLVANSIKALDTHWANLTRVYGNQDLVTGAICSTEPDGLLEATKEYDCGSFDEVMRKVLDHVSIDKEAS</sequence>
<organism evidence="1 2">
    <name type="scientific">Kolteria novifilia</name>
    <dbReference type="NCBI Taxonomy" id="2527975"/>
    <lineage>
        <taxon>Bacteria</taxon>
        <taxon>Pseudomonadati</taxon>
        <taxon>Planctomycetota</taxon>
        <taxon>Planctomycetia</taxon>
        <taxon>Kolteriales</taxon>
        <taxon>Kolteriaceae</taxon>
        <taxon>Kolteria</taxon>
    </lineage>
</organism>
<dbReference type="OrthoDB" id="6063at2"/>
<dbReference type="KEGG" id="knv:Pan216_12980"/>
<accession>A0A518B0E7</accession>
<dbReference type="NCBIfam" id="TIGR01869">
    <property type="entry name" value="casC_Cse4"/>
    <property type="match status" value="1"/>
</dbReference>
<evidence type="ECO:0000313" key="1">
    <source>
        <dbReference type="EMBL" id="QDU60457.1"/>
    </source>
</evidence>
<proteinExistence type="predicted"/>
<dbReference type="Pfam" id="PF09344">
    <property type="entry name" value="Cas_CT1975"/>
    <property type="match status" value="1"/>
</dbReference>
<evidence type="ECO:0000313" key="2">
    <source>
        <dbReference type="Proteomes" id="UP000317093"/>
    </source>
</evidence>
<gene>
    <name evidence="1" type="primary">casC</name>
    <name evidence="1" type="ORF">Pan216_12980</name>
</gene>
<dbReference type="RefSeq" id="WP_145256312.1">
    <property type="nucleotide sequence ID" value="NZ_CP036279.1"/>
</dbReference>